<dbReference type="PRINTS" id="PR01039">
    <property type="entry name" value="TRNASYNTHTRP"/>
</dbReference>
<evidence type="ECO:0000256" key="3">
    <source>
        <dbReference type="ARBA" id="ARBA00022598"/>
    </source>
</evidence>
<comment type="catalytic activity">
    <reaction evidence="8">
        <text>tRNA(Trp) + L-tryptophan + ATP = L-tryptophyl-tRNA(Trp) + AMP + diphosphate + H(+)</text>
        <dbReference type="Rhea" id="RHEA:24080"/>
        <dbReference type="Rhea" id="RHEA-COMP:9671"/>
        <dbReference type="Rhea" id="RHEA-COMP:9705"/>
        <dbReference type="ChEBI" id="CHEBI:15378"/>
        <dbReference type="ChEBI" id="CHEBI:30616"/>
        <dbReference type="ChEBI" id="CHEBI:33019"/>
        <dbReference type="ChEBI" id="CHEBI:57912"/>
        <dbReference type="ChEBI" id="CHEBI:78442"/>
        <dbReference type="ChEBI" id="CHEBI:78535"/>
        <dbReference type="ChEBI" id="CHEBI:456215"/>
        <dbReference type="EC" id="6.1.1.2"/>
    </reaction>
</comment>
<dbReference type="InterPro" id="IPR002305">
    <property type="entry name" value="aa-tRNA-synth_Ic"/>
</dbReference>
<evidence type="ECO:0000256" key="4">
    <source>
        <dbReference type="ARBA" id="ARBA00022741"/>
    </source>
</evidence>
<gene>
    <name evidence="11" type="primary">trpS</name>
    <name evidence="11" type="ORF">COX08_02190</name>
</gene>
<evidence type="ECO:0000313" key="11">
    <source>
        <dbReference type="EMBL" id="PIP53223.1"/>
    </source>
</evidence>
<evidence type="ECO:0000256" key="10">
    <source>
        <dbReference type="RuleBase" id="RU363036"/>
    </source>
</evidence>
<keyword evidence="7 10" id="KW-0030">Aminoacyl-tRNA synthetase</keyword>
<sequence length="397" mass="44403">MTEKTTDIFVLADVVGGIDKDRVEKAIDEATGLIVKHAEGKVGVKIRTEIGESSNIRFSSFSQKPDTSVKQRVFSGTRATGRLNLGNYLGALKGYIELQNNPAYDCIYMAMDLHTITTPYNSKTLANQTQNIIIDYLAAGLNPEKAIITKQSLVPEHSELAFLFSSVMSIARMQHLPTFKDKVKQHPDNVTMALLNYPILMAADILVYKASLVPVGIDQEPHLEVTREISRKMNEQYGMDFPQPQRFATRGEYIPSLIGEGKMSKSVENSFINLTDSLDMIANKIAKIPTDSGQGNKLPQSGGVANLLIFIELFEGLERKRELEKQYLGDGIRYGEVKKELAQAIYQELKPIQEKRLELEINQSYINNIIKNGATRAREIASQTIKEVKEKMGFINL</sequence>
<dbReference type="GO" id="GO:0006436">
    <property type="term" value="P:tryptophanyl-tRNA aminoacylation"/>
    <property type="evidence" value="ECO:0007669"/>
    <property type="project" value="UniProtKB-UniRule"/>
</dbReference>
<dbReference type="NCBIfam" id="TIGR00233">
    <property type="entry name" value="trpS"/>
    <property type="match status" value="1"/>
</dbReference>
<evidence type="ECO:0000256" key="2">
    <source>
        <dbReference type="ARBA" id="ARBA00013161"/>
    </source>
</evidence>
<evidence type="ECO:0000256" key="7">
    <source>
        <dbReference type="ARBA" id="ARBA00023146"/>
    </source>
</evidence>
<keyword evidence="6 10" id="KW-0648">Protein biosynthesis</keyword>
<name>A0A2H0B6B3_9BACT</name>
<dbReference type="InterPro" id="IPR050203">
    <property type="entry name" value="Trp-tRNA_synthetase"/>
</dbReference>
<comment type="caution">
    <text evidence="11">The sequence shown here is derived from an EMBL/GenBank/DDBJ whole genome shotgun (WGS) entry which is preliminary data.</text>
</comment>
<evidence type="ECO:0000256" key="9">
    <source>
        <dbReference type="NCBIfam" id="TIGR00233"/>
    </source>
</evidence>
<evidence type="ECO:0000256" key="8">
    <source>
        <dbReference type="ARBA" id="ARBA00049929"/>
    </source>
</evidence>
<dbReference type="CDD" id="cd00806">
    <property type="entry name" value="TrpRS_core"/>
    <property type="match status" value="1"/>
</dbReference>
<dbReference type="EC" id="6.1.1.2" evidence="2 9"/>
<dbReference type="Gene3D" id="1.10.240.10">
    <property type="entry name" value="Tyrosyl-Transfer RNA Synthetase"/>
    <property type="match status" value="1"/>
</dbReference>
<evidence type="ECO:0000256" key="5">
    <source>
        <dbReference type="ARBA" id="ARBA00022840"/>
    </source>
</evidence>
<reference evidence="11 12" key="1">
    <citation type="submission" date="2017-09" db="EMBL/GenBank/DDBJ databases">
        <title>Depth-based differentiation of microbial function through sediment-hosted aquifers and enrichment of novel symbionts in the deep terrestrial subsurface.</title>
        <authorList>
            <person name="Probst A.J."/>
            <person name="Ladd B."/>
            <person name="Jarett J.K."/>
            <person name="Geller-Mcgrath D.E."/>
            <person name="Sieber C.M."/>
            <person name="Emerson J.B."/>
            <person name="Anantharaman K."/>
            <person name="Thomas B.C."/>
            <person name="Malmstrom R."/>
            <person name="Stieglmeier M."/>
            <person name="Klingl A."/>
            <person name="Woyke T."/>
            <person name="Ryan C.M."/>
            <person name="Banfield J.F."/>
        </authorList>
    </citation>
    <scope>NUCLEOTIDE SEQUENCE [LARGE SCALE GENOMIC DNA]</scope>
    <source>
        <strain evidence="11">CG23_combo_of_CG06-09_8_20_14_all_34_8</strain>
    </source>
</reference>
<evidence type="ECO:0000313" key="12">
    <source>
        <dbReference type="Proteomes" id="UP000229459"/>
    </source>
</evidence>
<dbReference type="GO" id="GO:0004830">
    <property type="term" value="F:tryptophan-tRNA ligase activity"/>
    <property type="evidence" value="ECO:0007669"/>
    <property type="project" value="UniProtKB-UniRule"/>
</dbReference>
<dbReference type="FunFam" id="1.10.240.10:FF:000005">
    <property type="entry name" value="Tryptophan--tRNA ligase"/>
    <property type="match status" value="1"/>
</dbReference>
<evidence type="ECO:0000256" key="1">
    <source>
        <dbReference type="ARBA" id="ARBA00005594"/>
    </source>
</evidence>
<dbReference type="PANTHER" id="PTHR43766:SF1">
    <property type="entry name" value="TRYPTOPHAN--TRNA LIGASE, MITOCHONDRIAL"/>
    <property type="match status" value="1"/>
</dbReference>
<dbReference type="InterPro" id="IPR002306">
    <property type="entry name" value="Trp-tRNA-ligase"/>
</dbReference>
<dbReference type="Proteomes" id="UP000229459">
    <property type="component" value="Unassembled WGS sequence"/>
</dbReference>
<accession>A0A2H0B6B3</accession>
<dbReference type="SUPFAM" id="SSF52374">
    <property type="entry name" value="Nucleotidylyl transferase"/>
    <property type="match status" value="1"/>
</dbReference>
<evidence type="ECO:0000256" key="6">
    <source>
        <dbReference type="ARBA" id="ARBA00022917"/>
    </source>
</evidence>
<organism evidence="11 12">
    <name type="scientific">Candidatus Beckwithbacteria bacterium CG23_combo_of_CG06-09_8_20_14_all_34_8</name>
    <dbReference type="NCBI Taxonomy" id="1974497"/>
    <lineage>
        <taxon>Bacteria</taxon>
        <taxon>Candidatus Beckwithiibacteriota</taxon>
    </lineage>
</organism>
<dbReference type="GO" id="GO:0005737">
    <property type="term" value="C:cytoplasm"/>
    <property type="evidence" value="ECO:0007669"/>
    <property type="project" value="UniProtKB-UniRule"/>
</dbReference>
<protein>
    <recommendedName>
        <fullName evidence="2 9">Tryptophan--tRNA ligase</fullName>
        <ecNumber evidence="2 9">6.1.1.2</ecNumber>
    </recommendedName>
</protein>
<dbReference type="EMBL" id="PCSR01000050">
    <property type="protein sequence ID" value="PIP53223.1"/>
    <property type="molecule type" value="Genomic_DNA"/>
</dbReference>
<dbReference type="GO" id="GO:0005524">
    <property type="term" value="F:ATP binding"/>
    <property type="evidence" value="ECO:0007669"/>
    <property type="project" value="UniProtKB-KW"/>
</dbReference>
<dbReference type="InterPro" id="IPR014729">
    <property type="entry name" value="Rossmann-like_a/b/a_fold"/>
</dbReference>
<dbReference type="Pfam" id="PF00579">
    <property type="entry name" value="tRNA-synt_1b"/>
    <property type="match status" value="1"/>
</dbReference>
<keyword evidence="4 10" id="KW-0547">Nucleotide-binding</keyword>
<keyword evidence="3 10" id="KW-0436">Ligase</keyword>
<dbReference type="PANTHER" id="PTHR43766">
    <property type="entry name" value="TRYPTOPHAN--TRNA LIGASE, MITOCHONDRIAL"/>
    <property type="match status" value="1"/>
</dbReference>
<dbReference type="AlphaFoldDB" id="A0A2H0B6B3"/>
<dbReference type="Gene3D" id="3.40.50.620">
    <property type="entry name" value="HUPs"/>
    <property type="match status" value="1"/>
</dbReference>
<comment type="similarity">
    <text evidence="1 10">Belongs to the class-I aminoacyl-tRNA synthetase family.</text>
</comment>
<keyword evidence="5 10" id="KW-0067">ATP-binding</keyword>
<proteinExistence type="inferred from homology"/>